<evidence type="ECO:0000313" key="6">
    <source>
        <dbReference type="EMBL" id="KAJ6436465.1"/>
    </source>
</evidence>
<dbReference type="CDD" id="cd00067">
    <property type="entry name" value="GAL4"/>
    <property type="match status" value="1"/>
</dbReference>
<dbReference type="Gene3D" id="4.10.240.10">
    <property type="entry name" value="Zn(2)-C6 fungal-type DNA-binding domain"/>
    <property type="match status" value="1"/>
</dbReference>
<dbReference type="GO" id="GO:0003677">
    <property type="term" value="F:DNA binding"/>
    <property type="evidence" value="ECO:0007669"/>
    <property type="project" value="InterPro"/>
</dbReference>
<feature type="domain" description="BZIP" evidence="5">
    <location>
        <begin position="514"/>
        <end position="571"/>
    </location>
</feature>
<dbReference type="Proteomes" id="UP001163105">
    <property type="component" value="Unassembled WGS sequence"/>
</dbReference>
<accession>A0AB34FB98</accession>
<dbReference type="EMBL" id="JAQHRD010000021">
    <property type="protein sequence ID" value="KAJ6436465.1"/>
    <property type="molecule type" value="Genomic_DNA"/>
</dbReference>
<feature type="compositionally biased region" description="Basic and acidic residues" evidence="3">
    <location>
        <begin position="508"/>
        <end position="522"/>
    </location>
</feature>
<dbReference type="InterPro" id="IPR046347">
    <property type="entry name" value="bZIP_sf"/>
</dbReference>
<dbReference type="CDD" id="cd12148">
    <property type="entry name" value="fungal_TF_MHR"/>
    <property type="match status" value="1"/>
</dbReference>
<keyword evidence="7" id="KW-1185">Reference proteome</keyword>
<reference evidence="6" key="1">
    <citation type="submission" date="2023-01" db="EMBL/GenBank/DDBJ databases">
        <title>The growth and conidiation of Purpureocillium lavendulum are regulated by nitrogen source and histone H3K14 acetylation.</title>
        <authorList>
            <person name="Tang P."/>
            <person name="Han J."/>
            <person name="Zhang C."/>
            <person name="Tang P."/>
            <person name="Qi F."/>
            <person name="Zhang K."/>
            <person name="Liang L."/>
        </authorList>
    </citation>
    <scope>NUCLEOTIDE SEQUENCE</scope>
    <source>
        <strain evidence="6">YMF1.00683</strain>
    </source>
</reference>
<dbReference type="GO" id="GO:0045944">
    <property type="term" value="P:positive regulation of transcription by RNA polymerase II"/>
    <property type="evidence" value="ECO:0007669"/>
    <property type="project" value="UniProtKB-ARBA"/>
</dbReference>
<feature type="region of interest" description="Disordered" evidence="3">
    <location>
        <begin position="59"/>
        <end position="82"/>
    </location>
</feature>
<dbReference type="PROSITE" id="PS50048">
    <property type="entry name" value="ZN2_CY6_FUNGAL_2"/>
    <property type="match status" value="1"/>
</dbReference>
<feature type="domain" description="Zn(2)-C6 fungal-type" evidence="4">
    <location>
        <begin position="8"/>
        <end position="37"/>
    </location>
</feature>
<dbReference type="PANTHER" id="PTHR31668">
    <property type="entry name" value="GLUCOSE TRANSPORT TRANSCRIPTION REGULATOR RGT1-RELATED-RELATED"/>
    <property type="match status" value="1"/>
</dbReference>
<evidence type="ECO:0000313" key="7">
    <source>
        <dbReference type="Proteomes" id="UP001163105"/>
    </source>
</evidence>
<dbReference type="PROSITE" id="PS50217">
    <property type="entry name" value="BZIP"/>
    <property type="match status" value="1"/>
</dbReference>
<dbReference type="Pfam" id="PF00172">
    <property type="entry name" value="Zn_clus"/>
    <property type="match status" value="1"/>
</dbReference>
<dbReference type="AlphaFoldDB" id="A0AB34FB98"/>
<dbReference type="SMART" id="SM00906">
    <property type="entry name" value="Fungal_trans"/>
    <property type="match status" value="1"/>
</dbReference>
<gene>
    <name evidence="6" type="ORF">O9K51_10947</name>
</gene>
<protein>
    <submittedName>
        <fullName evidence="6">Transcriptional activator hac1</fullName>
    </submittedName>
</protein>
<evidence type="ECO:0000259" key="4">
    <source>
        <dbReference type="PROSITE" id="PS50048"/>
    </source>
</evidence>
<evidence type="ECO:0000256" key="2">
    <source>
        <dbReference type="ARBA" id="ARBA00023242"/>
    </source>
</evidence>
<proteinExistence type="predicted"/>
<sequence length="776" mass="86350">MAHAVARACDACHRRKIKCDRAKPCRCCSSAKLECTYNAIPQKRGPKVGRVIRELRESKRSRTPDCKLPTGTDDVASQPSSRLSTLIPTPNILTDDVCASCAQFFVDKIYTLAPIIEVSEIPHKAPRMEENISIYCLMTSLCAFAMLQPTFLQLCRSMDYLTLTSDNAVKRSQLLFEETIRVRNSFEYVDTTSANALVTDFFLIGYYSCRGMHERAWYHLREATAVIHVVGMDTEDHYLHYGEPEASRRRRLFWLFFLMERAYAIQLCRPLTLHAVIGLPTVEYGRADPFVQHVDNYRLLVNLFHPFDNSTTGLWNKTLSHLSQQYMTCLRSQLHELAQSYIYQDTDFNDTQANQQWLRYMIWQFTNGMIMDSSIATIELLTHMASQFPGLVDELLCAGLQPSSMVKLEASPVEPFVSTPGDNYSSLFAATSPSSSSATINPMDMMTPKSYADDVQDLRLSVVPEDAAFDEGSPAPESSDKKPAKKRKSWGQVLPEPKTNLPPRKRAKTEDEKEQRHVERVLRNRRAAQSSRERKRLEVEALEKKTKELETALANAEKANKLLGAELNRVRRASGVRASSSPLDPLRDNQITLSQQLFSSQDGVMMMSDSAANLVDQLMLSNSNPTVNPASLSPELGPVSDAKPEDVVRPAVSHVGGGAQVVHGLPDSVTPLGLDSVPQDDAAFSLSDSLHLSEAFGTDRYLLESSLLASPNSSTLDDDYLAGDSAAGVASFDPFNVEDFLNEANHVASDIMAASDFDAADYAFEPQVHDSEIQVS</sequence>
<keyword evidence="1" id="KW-0479">Metal-binding</keyword>
<comment type="caution">
    <text evidence="6">The sequence shown here is derived from an EMBL/GenBank/DDBJ whole genome shotgun (WGS) entry which is preliminary data.</text>
</comment>
<evidence type="ECO:0000256" key="1">
    <source>
        <dbReference type="ARBA" id="ARBA00022723"/>
    </source>
</evidence>
<feature type="region of interest" description="Disordered" evidence="3">
    <location>
        <begin position="466"/>
        <end position="534"/>
    </location>
</feature>
<dbReference type="InterPro" id="IPR036864">
    <property type="entry name" value="Zn2-C6_fun-type_DNA-bd_sf"/>
</dbReference>
<evidence type="ECO:0000259" key="5">
    <source>
        <dbReference type="PROSITE" id="PS50217"/>
    </source>
</evidence>
<dbReference type="PROSITE" id="PS00463">
    <property type="entry name" value="ZN2_CY6_FUNGAL_1"/>
    <property type="match status" value="1"/>
</dbReference>
<name>A0AB34FB98_9HYPO</name>
<dbReference type="SMART" id="SM00338">
    <property type="entry name" value="BRLZ"/>
    <property type="match status" value="1"/>
</dbReference>
<dbReference type="PANTHER" id="PTHR31668:SF20">
    <property type="entry name" value="ZN(II)2CYS6 TRANSCRIPTION FACTOR (EUROFUNG)"/>
    <property type="match status" value="1"/>
</dbReference>
<dbReference type="GO" id="GO:0000981">
    <property type="term" value="F:DNA-binding transcription factor activity, RNA polymerase II-specific"/>
    <property type="evidence" value="ECO:0007669"/>
    <property type="project" value="InterPro"/>
</dbReference>
<dbReference type="InterPro" id="IPR004827">
    <property type="entry name" value="bZIP"/>
</dbReference>
<dbReference type="InterPro" id="IPR050797">
    <property type="entry name" value="Carb_Metab_Trans_Reg"/>
</dbReference>
<dbReference type="InterPro" id="IPR001138">
    <property type="entry name" value="Zn2Cys6_DnaBD"/>
</dbReference>
<keyword evidence="2" id="KW-0539">Nucleus</keyword>
<dbReference type="InterPro" id="IPR007219">
    <property type="entry name" value="XnlR_reg_dom"/>
</dbReference>
<dbReference type="GO" id="GO:0006351">
    <property type="term" value="P:DNA-templated transcription"/>
    <property type="evidence" value="ECO:0007669"/>
    <property type="project" value="InterPro"/>
</dbReference>
<dbReference type="SUPFAM" id="SSF57701">
    <property type="entry name" value="Zn2/Cys6 DNA-binding domain"/>
    <property type="match status" value="1"/>
</dbReference>
<dbReference type="SMART" id="SM00066">
    <property type="entry name" value="GAL4"/>
    <property type="match status" value="1"/>
</dbReference>
<organism evidence="6 7">
    <name type="scientific">Purpureocillium lavendulum</name>
    <dbReference type="NCBI Taxonomy" id="1247861"/>
    <lineage>
        <taxon>Eukaryota</taxon>
        <taxon>Fungi</taxon>
        <taxon>Dikarya</taxon>
        <taxon>Ascomycota</taxon>
        <taxon>Pezizomycotina</taxon>
        <taxon>Sordariomycetes</taxon>
        <taxon>Hypocreomycetidae</taxon>
        <taxon>Hypocreales</taxon>
        <taxon>Ophiocordycipitaceae</taxon>
        <taxon>Purpureocillium</taxon>
    </lineage>
</organism>
<dbReference type="SUPFAM" id="SSF57959">
    <property type="entry name" value="Leucine zipper domain"/>
    <property type="match status" value="1"/>
</dbReference>
<evidence type="ECO:0000256" key="3">
    <source>
        <dbReference type="SAM" id="MobiDB-lite"/>
    </source>
</evidence>
<dbReference type="GO" id="GO:0008270">
    <property type="term" value="F:zinc ion binding"/>
    <property type="evidence" value="ECO:0007669"/>
    <property type="project" value="InterPro"/>
</dbReference>